<dbReference type="Proteomes" id="UP000012651">
    <property type="component" value="Unassembled WGS sequence"/>
</dbReference>
<accession>N2BNZ9</accession>
<dbReference type="EMBL" id="AGXC01000002">
    <property type="protein sequence ID" value="EMZ41931.1"/>
    <property type="molecule type" value="Genomic_DNA"/>
</dbReference>
<proteinExistence type="predicted"/>
<evidence type="ECO:0000313" key="2">
    <source>
        <dbReference type="Proteomes" id="UP000012651"/>
    </source>
</evidence>
<reference evidence="1 2" key="1">
    <citation type="submission" date="2013-03" db="EMBL/GenBank/DDBJ databases">
        <title>The Genome Sequence of Atopobium minutum 10063974.</title>
        <authorList>
            <consortium name="The Broad Institute Genome Sequencing Platform"/>
            <person name="Earl A."/>
            <person name="Ward D."/>
            <person name="Feldgarden M."/>
            <person name="Gevers D."/>
            <person name="Lambert T."/>
            <person name="Marvaud J.-C."/>
            <person name="Courvalin P."/>
            <person name="Walker B."/>
            <person name="Young S.K."/>
            <person name="Zeng Q."/>
            <person name="Gargeya S."/>
            <person name="Fitzgerald M."/>
            <person name="Haas B."/>
            <person name="Abouelleil A."/>
            <person name="Alvarado L."/>
            <person name="Arachchi H.M."/>
            <person name="Berlin A.M."/>
            <person name="Chapman S.B."/>
            <person name="Dewar J."/>
            <person name="Goldberg J."/>
            <person name="Griggs A."/>
            <person name="Gujja S."/>
            <person name="Hansen M."/>
            <person name="Howarth C."/>
            <person name="Imamovic A."/>
            <person name="Larimer J."/>
            <person name="McCowan C."/>
            <person name="Murphy C."/>
            <person name="Neiman D."/>
            <person name="Pearson M."/>
            <person name="Priest M."/>
            <person name="Roberts A."/>
            <person name="Saif S."/>
            <person name="Shea T."/>
            <person name="Sisk P."/>
            <person name="Sykes S."/>
            <person name="Wortman J."/>
            <person name="Nusbaum C."/>
            <person name="Birren B."/>
        </authorList>
    </citation>
    <scope>NUCLEOTIDE SEQUENCE [LARGE SCALE GENOMIC DNA]</scope>
    <source>
        <strain evidence="1 2">10063974</strain>
    </source>
</reference>
<organism evidence="1 2">
    <name type="scientific">Atopobium minutum 10063974</name>
    <dbReference type="NCBI Taxonomy" id="997872"/>
    <lineage>
        <taxon>Bacteria</taxon>
        <taxon>Bacillati</taxon>
        <taxon>Actinomycetota</taxon>
        <taxon>Coriobacteriia</taxon>
        <taxon>Coriobacteriales</taxon>
        <taxon>Atopobiaceae</taxon>
        <taxon>Atopobium</taxon>
    </lineage>
</organism>
<dbReference type="HOGENOM" id="CLU_102482_0_0_11"/>
<name>N2BNZ9_9ACTN</name>
<sequence>MNQNIGFGATINGKHTWKDYGLVVGNTDVVGMPKPKTLIVEIPGSSKRLDLTEALTGKCEFSERTLSFTLGGIGRIDAWAERLRAFLNDIHGKHVKVVLDSELEYYFEGRAEVKGFERTRAIGEITLEVTCDPYKWEITASDEDWLWDTFNFETGVIRDYQNIKVEKSAALYITGSAIPMTPTFIVSGIQEGEEAEVFMNGDGTKPLQNGANRFPEWQIPSDGQLFYFYGTYTVTVSVRGGSL</sequence>
<dbReference type="OrthoDB" id="2052648at2"/>
<gene>
    <name evidence="1" type="ORF">HMPREF1091_00905</name>
</gene>
<protein>
    <submittedName>
        <fullName evidence="1">Uncharacterized protein</fullName>
    </submittedName>
</protein>
<comment type="caution">
    <text evidence="1">The sequence shown here is derived from an EMBL/GenBank/DDBJ whole genome shotgun (WGS) entry which is preliminary data.</text>
</comment>
<dbReference type="PATRIC" id="fig|997872.3.peg.907"/>
<dbReference type="AlphaFoldDB" id="N2BNZ9"/>
<dbReference type="RefSeq" id="WP_002563680.1">
    <property type="nucleotide sequence ID" value="NZ_KB822533.1"/>
</dbReference>
<keyword evidence="2" id="KW-1185">Reference proteome</keyword>
<evidence type="ECO:0000313" key="1">
    <source>
        <dbReference type="EMBL" id="EMZ41931.1"/>
    </source>
</evidence>